<dbReference type="InterPro" id="IPR011760">
    <property type="entry name" value="PsdUridine_synth_TruD_insert"/>
</dbReference>
<evidence type="ECO:0000256" key="10">
    <source>
        <dbReference type="ARBA" id="ARBA00052210"/>
    </source>
</evidence>
<dbReference type="EMBL" id="KK118120">
    <property type="protein sequence ID" value="KFM72282.1"/>
    <property type="molecule type" value="Genomic_DNA"/>
</dbReference>
<accession>A0A087U4J3</accession>
<comment type="subcellular location">
    <subcellularLocation>
        <location evidence="1">Nucleus</location>
    </subcellularLocation>
</comment>
<comment type="function">
    <text evidence="11">Pseudouridylate synthase that catalyzes pseudouridylation of RNAs. Acts as a regulator of protein synthesis in embryonic stem cells by mediating pseudouridylation of RNA fragments derived from tRNAs (tRFs): pseudouridylated tRFs inhibit translation by targeting the translation initiation complex. Also catalyzes pseudouridylation of mRNAs: mediates pseudouridylation of mRNAs with the consensus sequence 5'-UGUAG-3'. Acts as a regulator of pre-mRNA splicing by mediating pseudouridylation of pre-mRNAs at locations associated with alternatively spliced regions. Pseudouridylation of pre-mRNAs near splice sites directly regulates mRNA splicing and mRNA 3'-end processing. In addition to mRNAs and tRNAs, binds other types of RNAs, such as snRNAs, Y RNAs and vault RNAs, suggesting that it can catalyze pseudouridylation of many RNA types.</text>
</comment>
<dbReference type="GO" id="GO:0008380">
    <property type="term" value="P:RNA splicing"/>
    <property type="evidence" value="ECO:0007669"/>
    <property type="project" value="UniProtKB-KW"/>
</dbReference>
<dbReference type="Proteomes" id="UP000054359">
    <property type="component" value="Unassembled WGS sequence"/>
</dbReference>
<evidence type="ECO:0000256" key="9">
    <source>
        <dbReference type="ARBA" id="ARBA00036943"/>
    </source>
</evidence>
<evidence type="ECO:0000256" key="7">
    <source>
        <dbReference type="ARBA" id="ARBA00023235"/>
    </source>
</evidence>
<dbReference type="CDD" id="cd02576">
    <property type="entry name" value="PseudoU_synth_ScPUS7"/>
    <property type="match status" value="1"/>
</dbReference>
<dbReference type="GO" id="GO:0001522">
    <property type="term" value="P:pseudouridine synthesis"/>
    <property type="evidence" value="ECO:0007669"/>
    <property type="project" value="InterPro"/>
</dbReference>
<comment type="catalytic activity">
    <reaction evidence="9">
        <text>a uridine in tRNA = a pseudouridine in tRNA</text>
        <dbReference type="Rhea" id="RHEA:54572"/>
        <dbReference type="Rhea" id="RHEA-COMP:13339"/>
        <dbReference type="Rhea" id="RHEA-COMP:13934"/>
        <dbReference type="ChEBI" id="CHEBI:65314"/>
        <dbReference type="ChEBI" id="CHEBI:65315"/>
    </reaction>
</comment>
<dbReference type="GO" id="GO:0008033">
    <property type="term" value="P:tRNA processing"/>
    <property type="evidence" value="ECO:0007669"/>
    <property type="project" value="UniProtKB-KW"/>
</dbReference>
<evidence type="ECO:0000256" key="12">
    <source>
        <dbReference type="ARBA" id="ARBA00063455"/>
    </source>
</evidence>
<keyword evidence="3" id="KW-0597">Phosphoprotein</keyword>
<keyword evidence="4" id="KW-0507">mRNA processing</keyword>
<dbReference type="PANTHER" id="PTHR13326">
    <property type="entry name" value="TRNA PSEUDOURIDINE SYNTHASE D"/>
    <property type="match status" value="1"/>
</dbReference>
<evidence type="ECO:0000256" key="11">
    <source>
        <dbReference type="ARBA" id="ARBA00053535"/>
    </source>
</evidence>
<feature type="domain" description="TRUD" evidence="14">
    <location>
        <begin position="303"/>
        <end position="536"/>
    </location>
</feature>
<dbReference type="PROSITE" id="PS50984">
    <property type="entry name" value="TRUD"/>
    <property type="match status" value="1"/>
</dbReference>
<keyword evidence="17" id="KW-1185">Reference proteome</keyword>
<evidence type="ECO:0000256" key="4">
    <source>
        <dbReference type="ARBA" id="ARBA00022664"/>
    </source>
</evidence>
<evidence type="ECO:0000259" key="15">
    <source>
        <dbReference type="PROSITE" id="PS51061"/>
    </source>
</evidence>
<dbReference type="Gene3D" id="3.30.2350.20">
    <property type="entry name" value="TruD, catalytic domain"/>
    <property type="match status" value="2"/>
</dbReference>
<dbReference type="PANTHER" id="PTHR13326:SF31">
    <property type="entry name" value="PSEUDOURIDYLATE SYNTHASE 7 HOMOLOG"/>
    <property type="match status" value="1"/>
</dbReference>
<keyword evidence="5" id="KW-0819">tRNA processing</keyword>
<feature type="domain" description="R3H" evidence="15">
    <location>
        <begin position="107"/>
        <end position="174"/>
    </location>
</feature>
<reference evidence="16 17" key="1">
    <citation type="submission" date="2013-11" db="EMBL/GenBank/DDBJ databases">
        <title>Genome sequencing of Stegodyphus mimosarum.</title>
        <authorList>
            <person name="Bechsgaard J."/>
        </authorList>
    </citation>
    <scope>NUCLEOTIDE SEQUENCE [LARGE SCALE GENOMIC DNA]</scope>
</reference>
<dbReference type="InterPro" id="IPR020103">
    <property type="entry name" value="PsdUridine_synth_cat_dom_sf"/>
</dbReference>
<dbReference type="GO" id="GO:0003723">
    <property type="term" value="F:RNA binding"/>
    <property type="evidence" value="ECO:0007669"/>
    <property type="project" value="InterPro"/>
</dbReference>
<comment type="subunit">
    <text evidence="12">Interacts with SIRT1.</text>
</comment>
<gene>
    <name evidence="16" type="ORF">X975_14401</name>
</gene>
<evidence type="ECO:0000256" key="1">
    <source>
        <dbReference type="ARBA" id="ARBA00004123"/>
    </source>
</evidence>
<dbReference type="Pfam" id="PF01142">
    <property type="entry name" value="TruD"/>
    <property type="match status" value="1"/>
</dbReference>
<organism evidence="16 17">
    <name type="scientific">Stegodyphus mimosarum</name>
    <name type="common">African social velvet spider</name>
    <dbReference type="NCBI Taxonomy" id="407821"/>
    <lineage>
        <taxon>Eukaryota</taxon>
        <taxon>Metazoa</taxon>
        <taxon>Ecdysozoa</taxon>
        <taxon>Arthropoda</taxon>
        <taxon>Chelicerata</taxon>
        <taxon>Arachnida</taxon>
        <taxon>Araneae</taxon>
        <taxon>Araneomorphae</taxon>
        <taxon>Entelegynae</taxon>
        <taxon>Eresoidea</taxon>
        <taxon>Eresidae</taxon>
        <taxon>Stegodyphus</taxon>
    </lineage>
</organism>
<evidence type="ECO:0000313" key="17">
    <source>
        <dbReference type="Proteomes" id="UP000054359"/>
    </source>
</evidence>
<comment type="similarity">
    <text evidence="2">Belongs to the pseudouridine synthase TruD family.</text>
</comment>
<evidence type="ECO:0000256" key="8">
    <source>
        <dbReference type="ARBA" id="ARBA00023242"/>
    </source>
</evidence>
<sequence length="609" mass="69087">MAAVNELQKRSLDTETKETKRFCSEKCTEIEVEAINNTAKNQDISTKATEEDVGITEYVSKLSGFYAVMKERYSDFLVNEIDIQGNIVRLTNMDKPVIPENTCQVSEILDEETVQKLQDLVSTDECDEVVIEVTNKEKNVRKEIHIAIRQNFQGLESSTEEREERKVIVVKKLDSRAKGKRFKPSSLGNYIHFVLYKENRDTMDTINTISSFLRVQPKVFSYAGSKDKRGKTSQLVSAYRLAPEKLLSVNKRFNMIKVGNIVYKNDQIKLGDLLGNSFVIILRQLEGDTKTVEQAVESLSSKGFINYYGMQRFGTSSISTHSIGRALLMGNWKTAINLILKPRLEGDENLSESRKIWQETNDARKALENLRHKSSIEGKLLQGLASSEENNLVNALNAIPRNTRLMYIHSYQSFIWNQVVSRRIKKYGLNVLKGDLIPNVPNVEFLDDEAEAVRSENPKKQALSSMVKFVSDEDINILSINDILMPLPGHSVVYPNNETKDWYEDCLKSDGMSWNSFESKVKTYSLSGAYRKIIITPSDVKWELIPYDDVSKPLALSDLDVLQGVTLCDPPINGSFKALKLELKLPSSSYATMAVREVLKCDCYLSKKK</sequence>
<evidence type="ECO:0000259" key="14">
    <source>
        <dbReference type="PROSITE" id="PS50984"/>
    </source>
</evidence>
<dbReference type="OrthoDB" id="447290at2759"/>
<keyword evidence="7" id="KW-0413">Isomerase</keyword>
<dbReference type="NCBIfam" id="TIGR00094">
    <property type="entry name" value="tRNA_TruD_broad"/>
    <property type="match status" value="1"/>
</dbReference>
<dbReference type="PIRSF" id="PIRSF037016">
    <property type="entry name" value="Pseudouridin_synth_euk_prd"/>
    <property type="match status" value="1"/>
</dbReference>
<evidence type="ECO:0000256" key="5">
    <source>
        <dbReference type="ARBA" id="ARBA00022694"/>
    </source>
</evidence>
<dbReference type="SUPFAM" id="SSF55120">
    <property type="entry name" value="Pseudouridine synthase"/>
    <property type="match status" value="1"/>
</dbReference>
<dbReference type="GO" id="GO:0006397">
    <property type="term" value="P:mRNA processing"/>
    <property type="evidence" value="ECO:0007669"/>
    <property type="project" value="UniProtKB-KW"/>
</dbReference>
<dbReference type="PROSITE" id="PS51061">
    <property type="entry name" value="R3H"/>
    <property type="match status" value="1"/>
</dbReference>
<evidence type="ECO:0000256" key="13">
    <source>
        <dbReference type="ARBA" id="ARBA00070906"/>
    </source>
</evidence>
<keyword evidence="6" id="KW-0508">mRNA splicing</keyword>
<dbReference type="FunFam" id="3.30.2350.20:FF:000002">
    <property type="entry name" value="Pseudouridylate synthase 7 homolog"/>
    <property type="match status" value="1"/>
</dbReference>
<evidence type="ECO:0000313" key="16">
    <source>
        <dbReference type="EMBL" id="KFM72282.1"/>
    </source>
</evidence>
<dbReference type="InterPro" id="IPR042214">
    <property type="entry name" value="TruD_catalytic"/>
</dbReference>
<dbReference type="InterPro" id="IPR001374">
    <property type="entry name" value="R3H_dom"/>
</dbReference>
<dbReference type="STRING" id="407821.A0A087U4J3"/>
<protein>
    <recommendedName>
        <fullName evidence="13">Pseudouridylate synthase 7 homolog</fullName>
    </recommendedName>
</protein>
<name>A0A087U4J3_STEMI</name>
<dbReference type="InterPro" id="IPR001656">
    <property type="entry name" value="PsdUridine_synth_TruD"/>
</dbReference>
<dbReference type="AlphaFoldDB" id="A0A087U4J3"/>
<evidence type="ECO:0000256" key="3">
    <source>
        <dbReference type="ARBA" id="ARBA00022553"/>
    </source>
</evidence>
<evidence type="ECO:0000256" key="6">
    <source>
        <dbReference type="ARBA" id="ARBA00023187"/>
    </source>
</evidence>
<evidence type="ECO:0000256" key="2">
    <source>
        <dbReference type="ARBA" id="ARBA00007953"/>
    </source>
</evidence>
<dbReference type="GO" id="GO:0005634">
    <property type="term" value="C:nucleus"/>
    <property type="evidence" value="ECO:0007669"/>
    <property type="project" value="UniProtKB-SubCell"/>
</dbReference>
<keyword evidence="8" id="KW-0539">Nucleus</keyword>
<feature type="non-terminal residue" evidence="16">
    <location>
        <position position="609"/>
    </location>
</feature>
<proteinExistence type="inferred from homology"/>
<dbReference type="GO" id="GO:0009982">
    <property type="term" value="F:pseudouridine synthase activity"/>
    <property type="evidence" value="ECO:0007669"/>
    <property type="project" value="InterPro"/>
</dbReference>
<dbReference type="FunFam" id="3.30.2350.20:FF:000003">
    <property type="entry name" value="Pseudouridylate synthase 7 homolog"/>
    <property type="match status" value="1"/>
</dbReference>
<dbReference type="OMA" id="WINYFGH"/>
<comment type="catalytic activity">
    <reaction evidence="10">
        <text>uridine(13) in tRNA = pseudouridine(13) in tRNA</text>
        <dbReference type="Rhea" id="RHEA:42540"/>
        <dbReference type="Rhea" id="RHEA-COMP:10105"/>
        <dbReference type="Rhea" id="RHEA-COMP:10106"/>
        <dbReference type="ChEBI" id="CHEBI:65314"/>
        <dbReference type="ChEBI" id="CHEBI:65315"/>
    </reaction>
</comment>